<dbReference type="InterPro" id="IPR008979">
    <property type="entry name" value="Galactose-bd-like_sf"/>
</dbReference>
<organism evidence="3 4">
    <name type="scientific">Leifsonia soli</name>
    <dbReference type="NCBI Taxonomy" id="582665"/>
    <lineage>
        <taxon>Bacteria</taxon>
        <taxon>Bacillati</taxon>
        <taxon>Actinomycetota</taxon>
        <taxon>Actinomycetes</taxon>
        <taxon>Micrococcales</taxon>
        <taxon>Microbacteriaceae</taxon>
        <taxon>Leifsonia</taxon>
    </lineage>
</organism>
<dbReference type="Proteomes" id="UP000589620">
    <property type="component" value="Unassembled WGS sequence"/>
</dbReference>
<evidence type="ECO:0000259" key="2">
    <source>
        <dbReference type="Pfam" id="PF24135"/>
    </source>
</evidence>
<dbReference type="Gene3D" id="2.60.120.260">
    <property type="entry name" value="Galactose-binding domain-like"/>
    <property type="match status" value="2"/>
</dbReference>
<comment type="caution">
    <text evidence="3">The sequence shown here is derived from an EMBL/GenBank/DDBJ whole genome shotgun (WGS) entry which is preliminary data.</text>
</comment>
<dbReference type="SUPFAM" id="SSF49785">
    <property type="entry name" value="Galactose-binding domain-like"/>
    <property type="match status" value="2"/>
</dbReference>
<dbReference type="EMBL" id="JACCBJ010000001">
    <property type="protein sequence ID" value="NYD74978.1"/>
    <property type="molecule type" value="Genomic_DNA"/>
</dbReference>
<dbReference type="RefSeq" id="WP_179457039.1">
    <property type="nucleotide sequence ID" value="NZ_BAAAPX010000001.1"/>
</dbReference>
<gene>
    <name evidence="3" type="ORF">BJ963_002497</name>
</gene>
<proteinExistence type="predicted"/>
<sequence>MSAAVVLGTAAGFGAASPALATPAGDSCASLSESRQYWATDLTYFKGDLVNYNEKLYRALEYHQRKYPLDTNWWVVAECPSTDPDRNVARDAVATASSERGDTFRASNAIDGVIGQNGTGEWASKGESTPSITLTWDTPQVIDEIRVYDRPNSYDWGTRGTLSFSDGTQTEYVVWIDNSGSARLRTFVPREVTWVKFQIDDGRGDVGLSEIQAFHRGTTAAPTPNLAREATASASSVYDARYPAANAIDGIVGQNGVGEWVSRGELKPSITLTLPGTQTINQVTLGDRPNLTDQVRAGVLSFSDGSTVEVGALGNDGTPRKISFAGRQASWVKFQVTDGVGSNVGLSEFEVRRSN</sequence>
<evidence type="ECO:0000313" key="4">
    <source>
        <dbReference type="Proteomes" id="UP000589620"/>
    </source>
</evidence>
<dbReference type="Pfam" id="PF24135">
    <property type="entry name" value="DUF7402"/>
    <property type="match status" value="2"/>
</dbReference>
<feature type="chain" id="PRO_5032529349" description="DUF7402 domain-containing protein" evidence="1">
    <location>
        <begin position="22"/>
        <end position="355"/>
    </location>
</feature>
<protein>
    <recommendedName>
        <fullName evidence="2">DUF7402 domain-containing protein</fullName>
    </recommendedName>
</protein>
<accession>A0A852T0E0</accession>
<evidence type="ECO:0000256" key="1">
    <source>
        <dbReference type="SAM" id="SignalP"/>
    </source>
</evidence>
<keyword evidence="1" id="KW-0732">Signal</keyword>
<evidence type="ECO:0000313" key="3">
    <source>
        <dbReference type="EMBL" id="NYD74978.1"/>
    </source>
</evidence>
<keyword evidence="4" id="KW-1185">Reference proteome</keyword>
<feature type="domain" description="DUF7402" evidence="2">
    <location>
        <begin position="225"/>
        <end position="351"/>
    </location>
</feature>
<reference evidence="3 4" key="1">
    <citation type="submission" date="2020-07" db="EMBL/GenBank/DDBJ databases">
        <title>Sequencing the genomes of 1000 actinobacteria strains.</title>
        <authorList>
            <person name="Klenk H.-P."/>
        </authorList>
    </citation>
    <scope>NUCLEOTIDE SEQUENCE [LARGE SCALE GENOMIC DNA]</scope>
    <source>
        <strain evidence="3 4">DSM 23871</strain>
    </source>
</reference>
<feature type="domain" description="DUF7402" evidence="2">
    <location>
        <begin position="87"/>
        <end position="214"/>
    </location>
</feature>
<feature type="signal peptide" evidence="1">
    <location>
        <begin position="1"/>
        <end position="21"/>
    </location>
</feature>
<name>A0A852T0E0_9MICO</name>
<dbReference type="InterPro" id="IPR055826">
    <property type="entry name" value="DUF7402"/>
</dbReference>
<dbReference type="AlphaFoldDB" id="A0A852T0E0"/>